<evidence type="ECO:0000256" key="10">
    <source>
        <dbReference type="ARBA" id="ARBA00023098"/>
    </source>
</evidence>
<dbReference type="InterPro" id="IPR017438">
    <property type="entry name" value="ATP-NAD_kinase_N"/>
</dbReference>
<evidence type="ECO:0000256" key="1">
    <source>
        <dbReference type="ARBA" id="ARBA00001946"/>
    </source>
</evidence>
<dbReference type="Gene3D" id="3.40.50.10330">
    <property type="entry name" value="Probable inorganic polyphosphate/atp-NAD kinase, domain 1"/>
    <property type="match status" value="1"/>
</dbReference>
<evidence type="ECO:0000313" key="14">
    <source>
        <dbReference type="EMBL" id="PSR30056.1"/>
    </source>
</evidence>
<keyword evidence="10" id="KW-0443">Lipid metabolism</keyword>
<dbReference type="EMBL" id="PXYT01000013">
    <property type="protein sequence ID" value="PSR30056.1"/>
    <property type="molecule type" value="Genomic_DNA"/>
</dbReference>
<dbReference type="GO" id="GO:0005886">
    <property type="term" value="C:plasma membrane"/>
    <property type="evidence" value="ECO:0007669"/>
    <property type="project" value="TreeGrafter"/>
</dbReference>
<comment type="caution">
    <text evidence="14">The sequence shown here is derived from an EMBL/GenBank/DDBJ whole genome shotgun (WGS) entry which is preliminary data.</text>
</comment>
<keyword evidence="12" id="KW-1208">Phospholipid metabolism</keyword>
<protein>
    <submittedName>
        <fullName evidence="14">Diacylglycerol kinase</fullName>
    </submittedName>
</protein>
<dbReference type="Pfam" id="PF19279">
    <property type="entry name" value="YegS_C"/>
    <property type="match status" value="1"/>
</dbReference>
<evidence type="ECO:0000256" key="5">
    <source>
        <dbReference type="ARBA" id="ARBA00022723"/>
    </source>
</evidence>
<dbReference type="InterPro" id="IPR016064">
    <property type="entry name" value="NAD/diacylglycerol_kinase_sf"/>
</dbReference>
<dbReference type="PROSITE" id="PS50146">
    <property type="entry name" value="DAGK"/>
    <property type="match status" value="1"/>
</dbReference>
<dbReference type="Pfam" id="PF00781">
    <property type="entry name" value="DAGK_cat"/>
    <property type="match status" value="1"/>
</dbReference>
<comment type="similarity">
    <text evidence="2">Belongs to the diacylglycerol/lipid kinase family.</text>
</comment>
<reference evidence="14 15" key="1">
    <citation type="journal article" date="2014" name="BMC Genomics">
        <title>Comparison of environmental and isolate Sulfobacillus genomes reveals diverse carbon, sulfur, nitrogen, and hydrogen metabolisms.</title>
        <authorList>
            <person name="Justice N.B."/>
            <person name="Norman A."/>
            <person name="Brown C.T."/>
            <person name="Singh A."/>
            <person name="Thomas B.C."/>
            <person name="Banfield J.F."/>
        </authorList>
    </citation>
    <scope>NUCLEOTIDE SEQUENCE [LARGE SCALE GENOMIC DNA]</scope>
    <source>
        <strain evidence="14">AMDSBA1</strain>
    </source>
</reference>
<dbReference type="GO" id="GO:0005524">
    <property type="term" value="F:ATP binding"/>
    <property type="evidence" value="ECO:0007669"/>
    <property type="project" value="UniProtKB-KW"/>
</dbReference>
<dbReference type="Gene3D" id="2.60.200.40">
    <property type="match status" value="1"/>
</dbReference>
<dbReference type="GO" id="GO:0016301">
    <property type="term" value="F:kinase activity"/>
    <property type="evidence" value="ECO:0007669"/>
    <property type="project" value="UniProtKB-KW"/>
</dbReference>
<keyword evidence="7 14" id="KW-0418">Kinase</keyword>
<dbReference type="SMART" id="SM00046">
    <property type="entry name" value="DAGKc"/>
    <property type="match status" value="1"/>
</dbReference>
<dbReference type="InterPro" id="IPR005218">
    <property type="entry name" value="Diacylglycerol/lipid_kinase"/>
</dbReference>
<comment type="cofactor">
    <cofactor evidence="1">
        <name>Mg(2+)</name>
        <dbReference type="ChEBI" id="CHEBI:18420"/>
    </cofactor>
</comment>
<evidence type="ECO:0000256" key="7">
    <source>
        <dbReference type="ARBA" id="ARBA00022777"/>
    </source>
</evidence>
<keyword evidence="3" id="KW-0444">Lipid biosynthesis</keyword>
<organism evidence="14 15">
    <name type="scientific">Sulfobacillus benefaciens</name>
    <dbReference type="NCBI Taxonomy" id="453960"/>
    <lineage>
        <taxon>Bacteria</taxon>
        <taxon>Bacillati</taxon>
        <taxon>Bacillota</taxon>
        <taxon>Clostridia</taxon>
        <taxon>Eubacteriales</taxon>
        <taxon>Clostridiales Family XVII. Incertae Sedis</taxon>
        <taxon>Sulfobacillus</taxon>
    </lineage>
</organism>
<dbReference type="Proteomes" id="UP000242699">
    <property type="component" value="Unassembled WGS sequence"/>
</dbReference>
<dbReference type="GO" id="GO:0008654">
    <property type="term" value="P:phospholipid biosynthetic process"/>
    <property type="evidence" value="ECO:0007669"/>
    <property type="project" value="UniProtKB-KW"/>
</dbReference>
<evidence type="ECO:0000256" key="3">
    <source>
        <dbReference type="ARBA" id="ARBA00022516"/>
    </source>
</evidence>
<proteinExistence type="inferred from homology"/>
<keyword evidence="4" id="KW-0808">Transferase</keyword>
<dbReference type="InterPro" id="IPR001206">
    <property type="entry name" value="Diacylglycerol_kinase_cat_dom"/>
</dbReference>
<name>A0A2T2X6H1_9FIRM</name>
<dbReference type="SUPFAM" id="SSF111331">
    <property type="entry name" value="NAD kinase/diacylglycerol kinase-like"/>
    <property type="match status" value="1"/>
</dbReference>
<evidence type="ECO:0000256" key="12">
    <source>
        <dbReference type="ARBA" id="ARBA00023264"/>
    </source>
</evidence>
<sequence length="311" mass="34439">MAARIIYNPTAGNGRAVKVLEKIRPSVEKFDVEIIETEGPGHATLLAREVADIEDMTVISLGGDGTHHEVINGLMPSGKAIFSVIPAGTGNDFVRMLHYPESADQMVDLAFHGPYRWFDLGHIDSQYGQYFLTVAGAGFDAEVAGWVNQRKKQGNGTWVFIRGILYNAFGYRPQPMTIVSEDVTRSQNTFMIAIGNTQYYAGGMKICPEANPHDGTFQIIWVESISPWQVFPLLARVFRGNHVHQKVVSAFPASTLRVEGPKELWVHADGELVGHLPITIRTVPRAIRVRVGTVAAQKRPNRVHSVERKAE</sequence>
<evidence type="ECO:0000256" key="4">
    <source>
        <dbReference type="ARBA" id="ARBA00022679"/>
    </source>
</evidence>
<keyword evidence="11" id="KW-0594">Phospholipid biosynthesis</keyword>
<evidence type="ECO:0000256" key="6">
    <source>
        <dbReference type="ARBA" id="ARBA00022741"/>
    </source>
</evidence>
<keyword evidence="6" id="KW-0547">Nucleotide-binding</keyword>
<evidence type="ECO:0000256" key="9">
    <source>
        <dbReference type="ARBA" id="ARBA00022842"/>
    </source>
</evidence>
<dbReference type="NCBIfam" id="TIGR00147">
    <property type="entry name" value="YegS/Rv2252/BmrU family lipid kinase"/>
    <property type="match status" value="1"/>
</dbReference>
<accession>A0A2T2X6H1</accession>
<dbReference type="InterPro" id="IPR050187">
    <property type="entry name" value="Lipid_Phosphate_FormReg"/>
</dbReference>
<evidence type="ECO:0000256" key="2">
    <source>
        <dbReference type="ARBA" id="ARBA00005983"/>
    </source>
</evidence>
<feature type="domain" description="DAGKc" evidence="13">
    <location>
        <begin position="1"/>
        <end position="127"/>
    </location>
</feature>
<dbReference type="InterPro" id="IPR045540">
    <property type="entry name" value="YegS/DAGK_C"/>
</dbReference>
<keyword evidence="9" id="KW-0460">Magnesium</keyword>
<evidence type="ECO:0000256" key="8">
    <source>
        <dbReference type="ARBA" id="ARBA00022840"/>
    </source>
</evidence>
<gene>
    <name evidence="14" type="ORF">C7B43_07170</name>
</gene>
<evidence type="ECO:0000259" key="13">
    <source>
        <dbReference type="PROSITE" id="PS50146"/>
    </source>
</evidence>
<keyword evidence="5" id="KW-0479">Metal-binding</keyword>
<evidence type="ECO:0000256" key="11">
    <source>
        <dbReference type="ARBA" id="ARBA00023209"/>
    </source>
</evidence>
<dbReference type="PANTHER" id="PTHR12358:SF106">
    <property type="entry name" value="LIPID KINASE YEGS"/>
    <property type="match status" value="1"/>
</dbReference>
<keyword evidence="8" id="KW-0067">ATP-binding</keyword>
<dbReference type="GO" id="GO:0046872">
    <property type="term" value="F:metal ion binding"/>
    <property type="evidence" value="ECO:0007669"/>
    <property type="project" value="UniProtKB-KW"/>
</dbReference>
<dbReference type="PANTHER" id="PTHR12358">
    <property type="entry name" value="SPHINGOSINE KINASE"/>
    <property type="match status" value="1"/>
</dbReference>
<dbReference type="AlphaFoldDB" id="A0A2T2X6H1"/>
<evidence type="ECO:0000313" key="15">
    <source>
        <dbReference type="Proteomes" id="UP000242699"/>
    </source>
</evidence>